<sequence length="48" mass="5323">MILNANVPTVPDLVDETGAYVFRKSFTTRSGRKVIAKDGKTFKIPVKI</sequence>
<dbReference type="EMBL" id="FXUV01000060">
    <property type="protein sequence ID" value="SMQ13357.1"/>
    <property type="molecule type" value="Genomic_DNA"/>
</dbReference>
<evidence type="ECO:0000313" key="3">
    <source>
        <dbReference type="Proteomes" id="UP000215450"/>
    </source>
</evidence>
<evidence type="ECO:0000313" key="2">
    <source>
        <dbReference type="EMBL" id="SNB82203.1"/>
    </source>
</evidence>
<keyword evidence="3" id="KW-1185">Reference proteome</keyword>
<dbReference type="GeneID" id="83625493"/>
<protein>
    <submittedName>
        <fullName evidence="1">Uncharacterized protein</fullName>
    </submittedName>
</protein>
<reference evidence="1" key="1">
    <citation type="submission" date="2017-05" db="EMBL/GenBank/DDBJ databases">
        <authorList>
            <person name="Song R."/>
            <person name="Chenine A.L."/>
            <person name="Ruprecht R.M."/>
        </authorList>
    </citation>
    <scope>NUCLEOTIDE SEQUENCE</scope>
    <source>
        <strain evidence="1">Kingella_eburonensis</strain>
    </source>
</reference>
<proteinExistence type="predicted"/>
<gene>
    <name evidence="1" type="ORF">KEBURONENSIS_02023</name>
    <name evidence="2" type="ORF">KEBURONENSIS_02031</name>
</gene>
<name>A0A238HIS2_9NEIS</name>
<organism evidence="1">
    <name type="scientific">Kingella negevensis</name>
    <dbReference type="NCBI Taxonomy" id="1522312"/>
    <lineage>
        <taxon>Bacteria</taxon>
        <taxon>Pseudomonadati</taxon>
        <taxon>Pseudomonadota</taxon>
        <taxon>Betaproteobacteria</taxon>
        <taxon>Neisseriales</taxon>
        <taxon>Neisseriaceae</taxon>
        <taxon>Kingella</taxon>
    </lineage>
</organism>
<evidence type="ECO:0000313" key="1">
    <source>
        <dbReference type="EMBL" id="SMQ13357.1"/>
    </source>
</evidence>
<dbReference type="Proteomes" id="UP000215450">
    <property type="component" value="Unassembled WGS sequence"/>
</dbReference>
<dbReference type="AlphaFoldDB" id="A0A238HIS2"/>
<accession>A0A238HIS2</accession>
<dbReference type="EMBL" id="FXUV02000064">
    <property type="protein sequence ID" value="SNB82203.1"/>
    <property type="molecule type" value="Genomic_DNA"/>
</dbReference>
<dbReference type="STRING" id="1522312.GCA_900177895_01396"/>
<reference evidence="2 3" key="2">
    <citation type="submission" date="2017-06" db="EMBL/GenBank/DDBJ databases">
        <authorList>
            <person name="Kim H.J."/>
            <person name="Triplett B.A."/>
        </authorList>
    </citation>
    <scope>NUCLEOTIDE SEQUENCE [LARGE SCALE GENOMIC DNA]</scope>
    <source>
        <strain evidence="2">Kingella_eburonensis</strain>
    </source>
</reference>
<dbReference type="RefSeq" id="WP_179184662.1">
    <property type="nucleotide sequence ID" value="NZ_CP123448.1"/>
</dbReference>